<proteinExistence type="inferred from homology"/>
<organism evidence="18 19">
    <name type="scientific">Paramormyrops kingsleyae</name>
    <dbReference type="NCBI Taxonomy" id="1676925"/>
    <lineage>
        <taxon>Eukaryota</taxon>
        <taxon>Metazoa</taxon>
        <taxon>Chordata</taxon>
        <taxon>Craniata</taxon>
        <taxon>Vertebrata</taxon>
        <taxon>Euteleostomi</taxon>
        <taxon>Actinopterygii</taxon>
        <taxon>Neopterygii</taxon>
        <taxon>Teleostei</taxon>
        <taxon>Osteoglossocephala</taxon>
        <taxon>Osteoglossomorpha</taxon>
        <taxon>Osteoglossiformes</taxon>
        <taxon>Mormyridae</taxon>
        <taxon>Paramormyrops</taxon>
    </lineage>
</organism>
<dbReference type="Ensembl" id="ENSPKIT00000027689.1">
    <property type="protein sequence ID" value="ENSPKIP00000003724.1"/>
    <property type="gene ID" value="ENSPKIG00000021019.1"/>
</dbReference>
<reference evidence="18" key="2">
    <citation type="submission" date="2025-09" db="UniProtKB">
        <authorList>
            <consortium name="Ensembl"/>
        </authorList>
    </citation>
    <scope>IDENTIFICATION</scope>
</reference>
<dbReference type="Pfam" id="PF21282">
    <property type="entry name" value="APC1_3rd"/>
    <property type="match status" value="1"/>
</dbReference>
<feature type="domain" description="Anaphase-promoting complex subunit 1 middle" evidence="16">
    <location>
        <begin position="902"/>
        <end position="951"/>
    </location>
</feature>
<keyword evidence="8" id="KW-0833">Ubl conjugation pathway</keyword>
<keyword evidence="4" id="KW-0597">Phosphoprotein</keyword>
<feature type="domain" description="Anaphase-promoting complex subunit 1 N-terminal" evidence="15">
    <location>
        <begin position="85"/>
        <end position="200"/>
    </location>
</feature>
<keyword evidence="7" id="KW-0498">Mitosis</keyword>
<dbReference type="InterPro" id="IPR049255">
    <property type="entry name" value="Apc1_N"/>
</dbReference>
<dbReference type="GO" id="GO:0031145">
    <property type="term" value="P:anaphase-promoting complex-dependent catabolic process"/>
    <property type="evidence" value="ECO:0007669"/>
    <property type="project" value="TreeGrafter"/>
</dbReference>
<evidence type="ECO:0000256" key="4">
    <source>
        <dbReference type="ARBA" id="ARBA00022553"/>
    </source>
</evidence>
<evidence type="ECO:0000256" key="2">
    <source>
        <dbReference type="ARBA" id="ARBA00010547"/>
    </source>
</evidence>
<dbReference type="PANTHER" id="PTHR12827:SF3">
    <property type="entry name" value="ANAPHASE-PROMOTING COMPLEX SUBUNIT 1"/>
    <property type="match status" value="1"/>
</dbReference>
<dbReference type="GO" id="GO:0070979">
    <property type="term" value="P:protein K11-linked ubiquitination"/>
    <property type="evidence" value="ECO:0007669"/>
    <property type="project" value="TreeGrafter"/>
</dbReference>
<evidence type="ECO:0000256" key="6">
    <source>
        <dbReference type="ARBA" id="ARBA00022737"/>
    </source>
</evidence>
<evidence type="ECO:0000256" key="14">
    <source>
        <dbReference type="ARBA" id="ARBA00082692"/>
    </source>
</evidence>
<evidence type="ECO:0000256" key="12">
    <source>
        <dbReference type="ARBA" id="ARBA00075907"/>
    </source>
</evidence>
<evidence type="ECO:0000313" key="19">
    <source>
        <dbReference type="Proteomes" id="UP000261540"/>
    </source>
</evidence>
<name>A0A3B3QD72_9TELE</name>
<evidence type="ECO:0000256" key="13">
    <source>
        <dbReference type="ARBA" id="ARBA00081422"/>
    </source>
</evidence>
<evidence type="ECO:0000256" key="10">
    <source>
        <dbReference type="ARBA" id="ARBA00045696"/>
    </source>
</evidence>
<evidence type="ECO:0000256" key="11">
    <source>
        <dbReference type="ARBA" id="ARBA00061970"/>
    </source>
</evidence>
<comment type="function">
    <text evidence="10">Component of the anaphase promoting complex/cyclosome (APC/C), a cell cycle-regulated E3 ubiquitin ligase that controls progression through mitosis and the G1 phase of the cell cycle. The APC/C complex acts by mediating ubiquitination and subsequent degradation of target proteins: it mainly mediates the formation of 'Lys-11'-linked polyubiquitin chains and, to a lower extent, the formation of 'Lys-48'- and 'Lys-63'-linked polyubiquitin chains. The APC/C complex catalyzes assembly of branched 'Lys-11'-/'Lys-48'-linked branched ubiquitin chains on target proteins.</text>
</comment>
<reference evidence="18" key="1">
    <citation type="submission" date="2025-08" db="UniProtKB">
        <authorList>
            <consortium name="Ensembl"/>
        </authorList>
    </citation>
    <scope>IDENTIFICATION</scope>
</reference>
<dbReference type="InterPro" id="IPR046794">
    <property type="entry name" value="Apc1_MidN"/>
</dbReference>
<dbReference type="InterPro" id="IPR048971">
    <property type="entry name" value="Apc1_3rd"/>
</dbReference>
<keyword evidence="19" id="KW-1185">Reference proteome</keyword>
<sequence length="1799" mass="199053">MSNVYEERATMIAAGELQWFVPFGREHCKKHPNAINLQLRQLQPASELWSSDGAAGLVGSLQEVTLQEREREWWQLSKGVGGATHEAEFEEELYVAGNVVIWSRGSKNQASYVYKAFTVDSPVQQALWCNFTLPQKKKDEKEIVEQTVCIVQNTCVNVHSVTGKDFISPLPFQVSTLWPTKFGLLFERKNPASDAPMSPPREPLPTVFSMLHPLDEIAPVVCRSSGLFEAPRVQYVSDSTLRIIFSSCEPSIIMTYDTVQHSHTVWALRRVTTEERSMVLKYSDQPVVQNLMAPGFLSSHLRTVPKLESLASPYHSCSLHGQTRVTSSPGLHSRVHSPSISGMAALSRAHSPSTAAPSFSSAQRFNMSCHSPRTHSLLSSPTSVLNDSGVAPEAEPLVPELCIEQLWMETPEKSSQASKVFITSDLCENKFLCFLVESSQQLRCVKFIESNDPSQLIFVAAATIPARDAAPLESIDAMLVLEPSGCLVLYTGVSRVSKVFVSGLLAPSLGMTGTMSHPGTPVEGISTPAKATGRHMSCLDEVALPSPVCELRGSTKHHESSWPWLDDCTFQQVAPYVHALRDPVHNRVTLELSNGMMQRIAIPEIATSELVKKCLQAVRFILPKETAMKVLTKWYNIYNAPGGPSSHTEWNLFVTCIMTLMGYSTERLSWTRNLDFEVPLSPVIAPKKARTSEMGSDEDWEYQLASDYHWQVESRRLGGALHLEPLLGAPPHTGEPSAPPRLDAAAPLFNHTPAVFFVLHLVYEDLKLDELMRKGAHQLVVLLQQLARDLQLEEYIDLYWRDYPSFIKTFKETCAIDPAQKDQMNKPSFVLEEPPSIFGWLSRCLRGDEVSPFPYLPGICERTKLLVLSFALYVIGDENSVTTDVSKYLSRAGFKSSVVCVCPGFTLKDLESVPFGVALPIRDAIYQCREQPCSDWPEDVCLLIGRQDLTKQAHRVTLTMGSGLSLEAPAAAEVDEEEDGMGDIEGDVTALIWSQDLRVQEVRRLLQSSRPVRVNVPHLPEVSDHEYIEEKENKLLQLCQRTMALPVGRGLFTLFSYLPVPTEPLPVPKLNLTGRAPPRNTMVDLNSGNIDVPPNMTSWPSFHNGVAAGLKIAPASRIDSAWIAYNKPKSAELANEYAGFLMALGLNGHLTKLATLNIHDYLTKGHEMTSIGLLLGVSAAKLSTMDMSITRLLSIHIPALLPPTSTELDVPHNVQVAAVVGIGLVYQGTGHRHNAEVLLAEIGRPPGPEMEYCTDRESYSLAAGLALGMVCLGHGSNLIGMTDLNVPEQLYQYMVGGHRRAHAGANREKHKSPSYQIKAVSDTLTLSSPLSGNLLQYKLILNQYTLARCLIMWDEILPDVEWINSNVPQVSRAFSPRSLSSLSVPFLFSISQAHVYIIAGACMAVGFRFAGSANSDAFDCLYKFARNFMQCLTPSSATVMGHYNVQTCLSMVLLSIAMVMAGSGDLRVLQLCRFLHRRTSGEMNYGFHMAHHMALGLLFLGGGRYTLSTSNSAIAALLCALYPHFPAHSTDNRYHLQALRHLAVLAAEPRLLIPVDVDTCKPCYALLDVTYKETPWYEETTVELMAPTMLPELHLLKQVKVKGPRYWGLTIDTSRGTQHLQSILSCDGVLYVKQRAGQLPYKDDPRGWKSLLAPSVNNHNPEVRTFKAVQGLRGGDVCETFTLWQVKLVLELCDSRVLQERRSDPHDRGLLLSSEFLAIMKCSADRALDSWLCGETPPPDTHTPRRPGGEHGLLFLKRCTSFPQLLLRFSQLGVPVRALLRLAPLLLEAGDPVGGCPVF</sequence>
<dbReference type="InterPro" id="IPR024990">
    <property type="entry name" value="Apc1"/>
</dbReference>
<dbReference type="InterPro" id="IPR011989">
    <property type="entry name" value="ARM-like"/>
</dbReference>
<evidence type="ECO:0000256" key="9">
    <source>
        <dbReference type="ARBA" id="ARBA00023306"/>
    </source>
</evidence>
<dbReference type="Gene3D" id="1.25.10.10">
    <property type="entry name" value="Leucine-rich Repeat Variant"/>
    <property type="match status" value="2"/>
</dbReference>
<evidence type="ECO:0000259" key="17">
    <source>
        <dbReference type="Pfam" id="PF21282"/>
    </source>
</evidence>
<feature type="domain" description="Anaphase-promoting complex subunit 1 beta-sandwich" evidence="17">
    <location>
        <begin position="1550"/>
        <end position="1635"/>
    </location>
</feature>
<feature type="domain" description="Anaphase-promoting complex subunit 1 N-terminal" evidence="15">
    <location>
        <begin position="582"/>
        <end position="656"/>
    </location>
</feature>
<dbReference type="Pfam" id="PF20518">
    <property type="entry name" value="Apc1_MidN"/>
    <property type="match status" value="2"/>
</dbReference>
<evidence type="ECO:0000259" key="16">
    <source>
        <dbReference type="Pfam" id="PF20518"/>
    </source>
</evidence>
<accession>A0A3B3QD72</accession>
<keyword evidence="9" id="KW-0131">Cell cycle</keyword>
<dbReference type="Proteomes" id="UP000261540">
    <property type="component" value="Unplaced"/>
</dbReference>
<evidence type="ECO:0000259" key="15">
    <source>
        <dbReference type="Pfam" id="PF12859"/>
    </source>
</evidence>
<comment type="similarity">
    <text evidence="2">Belongs to the APC1 family.</text>
</comment>
<evidence type="ECO:0000256" key="1">
    <source>
        <dbReference type="ARBA" id="ARBA00004906"/>
    </source>
</evidence>
<dbReference type="GO" id="GO:0007091">
    <property type="term" value="P:metaphase/anaphase transition of mitotic cell cycle"/>
    <property type="evidence" value="ECO:0007669"/>
    <property type="project" value="TreeGrafter"/>
</dbReference>
<keyword evidence="6" id="KW-0677">Repeat</keyword>
<dbReference type="Pfam" id="PF12859">
    <property type="entry name" value="ANAPC1"/>
    <property type="match status" value="2"/>
</dbReference>
<protein>
    <recommendedName>
        <fullName evidence="3">Anaphase-promoting complex subunit 1</fullName>
    </recommendedName>
    <alternativeName>
        <fullName evidence="14">Cyclosome subunit 1</fullName>
    </alternativeName>
    <alternativeName>
        <fullName evidence="12">Mitotic checkpoint regulator</fullName>
    </alternativeName>
    <alternativeName>
        <fullName evidence="13">Testis-specific gene 24 protein</fullName>
    </alternativeName>
</protein>
<dbReference type="FunFam" id="1.25.10.10:FF:000103">
    <property type="entry name" value="Anaphase promoting complex subunit 1"/>
    <property type="match status" value="1"/>
</dbReference>
<dbReference type="GO" id="GO:0051301">
    <property type="term" value="P:cell division"/>
    <property type="evidence" value="ECO:0007669"/>
    <property type="project" value="UniProtKB-KW"/>
</dbReference>
<dbReference type="GO" id="GO:0060090">
    <property type="term" value="F:molecular adaptor activity"/>
    <property type="evidence" value="ECO:0007669"/>
    <property type="project" value="TreeGrafter"/>
</dbReference>
<dbReference type="FunFam" id="1.25.10.10:FF:000075">
    <property type="entry name" value="Anaphase promoting complex subunit 1"/>
    <property type="match status" value="1"/>
</dbReference>
<keyword evidence="5" id="KW-0132">Cell division</keyword>
<dbReference type="GeneTree" id="ENSGT00390000016757"/>
<evidence type="ECO:0000256" key="5">
    <source>
        <dbReference type="ARBA" id="ARBA00022618"/>
    </source>
</evidence>
<dbReference type="PANTHER" id="PTHR12827">
    <property type="entry name" value="MEIOTIC CHECKPOINT REGULATOR TSG24 FAMILY MEMBER"/>
    <property type="match status" value="1"/>
</dbReference>
<comment type="subunit">
    <text evidence="11">The mammalian APC/C is composed at least of 14 distinct subunits ANAPC1, ANAPC2, CDC27/APC3, ANAPC4, ANAPC5, CDC16/APC6, ANAPC7, CDC23/APC8, ANAPC10, ANAPC11, CDC26/APC12, ANAPC13, ANAPC15 and ANAPC16 that assemble into a complex of at least 19 chains with a combined molecular mass of around 1.2 MDa; APC/C interacts with FZR1 and FBXO5.</text>
</comment>
<evidence type="ECO:0000256" key="8">
    <source>
        <dbReference type="ARBA" id="ARBA00022786"/>
    </source>
</evidence>
<dbReference type="GO" id="GO:0005680">
    <property type="term" value="C:anaphase-promoting complex"/>
    <property type="evidence" value="ECO:0007669"/>
    <property type="project" value="InterPro"/>
</dbReference>
<evidence type="ECO:0000256" key="7">
    <source>
        <dbReference type="ARBA" id="ARBA00022776"/>
    </source>
</evidence>
<evidence type="ECO:0000313" key="18">
    <source>
        <dbReference type="Ensembl" id="ENSPKIP00000003724.1"/>
    </source>
</evidence>
<comment type="pathway">
    <text evidence="1">Protein modification; protein ubiquitination.</text>
</comment>
<evidence type="ECO:0000256" key="3">
    <source>
        <dbReference type="ARBA" id="ARBA00016070"/>
    </source>
</evidence>
<feature type="domain" description="Anaphase-promoting complex subunit 1 middle" evidence="16">
    <location>
        <begin position="660"/>
        <end position="893"/>
    </location>
</feature>